<dbReference type="Gene3D" id="3.30.200.20">
    <property type="entry name" value="Phosphorylase Kinase, domain 1"/>
    <property type="match status" value="1"/>
</dbReference>
<evidence type="ECO:0000256" key="4">
    <source>
        <dbReference type="ARBA" id="ARBA00022741"/>
    </source>
</evidence>
<evidence type="ECO:0000256" key="1">
    <source>
        <dbReference type="ARBA" id="ARBA00012513"/>
    </source>
</evidence>
<feature type="transmembrane region" description="Helical" evidence="8">
    <location>
        <begin position="299"/>
        <end position="319"/>
    </location>
</feature>
<feature type="region of interest" description="Disordered" evidence="7">
    <location>
        <begin position="254"/>
        <end position="294"/>
    </location>
</feature>
<dbReference type="SUPFAM" id="SSF56112">
    <property type="entry name" value="Protein kinase-like (PK-like)"/>
    <property type="match status" value="1"/>
</dbReference>
<evidence type="ECO:0000256" key="2">
    <source>
        <dbReference type="ARBA" id="ARBA00022527"/>
    </source>
</evidence>
<dbReference type="Gene3D" id="1.10.510.10">
    <property type="entry name" value="Transferase(Phosphotransferase) domain 1"/>
    <property type="match status" value="1"/>
</dbReference>
<dbReference type="GO" id="GO:0005524">
    <property type="term" value="F:ATP binding"/>
    <property type="evidence" value="ECO:0007669"/>
    <property type="project" value="UniProtKB-KW"/>
</dbReference>
<keyword evidence="11" id="KW-1185">Reference proteome</keyword>
<keyword evidence="5 10" id="KW-0418">Kinase</keyword>
<dbReference type="RefSeq" id="WP_110334901.1">
    <property type="nucleotide sequence ID" value="NZ_JBHVKT010000019.1"/>
</dbReference>
<evidence type="ECO:0000256" key="5">
    <source>
        <dbReference type="ARBA" id="ARBA00022777"/>
    </source>
</evidence>
<dbReference type="Proteomes" id="UP000247892">
    <property type="component" value="Unassembled WGS sequence"/>
</dbReference>
<keyword evidence="8" id="KW-1133">Transmembrane helix</keyword>
<dbReference type="InterPro" id="IPR011009">
    <property type="entry name" value="Kinase-like_dom_sf"/>
</dbReference>
<evidence type="ECO:0000256" key="8">
    <source>
        <dbReference type="SAM" id="Phobius"/>
    </source>
</evidence>
<sequence>MNDTEGALVGDRYRLDQPIGRGRAGIVWLAFDTMLHRTVAAKRLYIEPDLPPDRAEEAREAALREGRQATRILHANAITVYDAFRDGDDVWLVMEYVPSRNMADFLAEYGQLTPEQAAFLGVQLGSALAVAHALGVPHRVVEPSNVLLADDGGVKITDIGIAGGPPDPAYRAPEVAKGEPATAGADTYSLGATLFAAVEGAPPFGPEGTSEPTVPNRTGPLTGALLKMLRTDPDLRPTMADSVTALKAITRGQDKGFVPPTAPAMPTVPVMPRPPRVQPQAPAPRPPKQRRPGPRVRPWQWWIVAVVVVTIIVVGIVLAI</sequence>
<evidence type="ECO:0000313" key="10">
    <source>
        <dbReference type="EMBL" id="PXY38034.1"/>
    </source>
</evidence>
<protein>
    <recommendedName>
        <fullName evidence="1">non-specific serine/threonine protein kinase</fullName>
        <ecNumber evidence="1">2.7.11.1</ecNumber>
    </recommendedName>
</protein>
<dbReference type="EC" id="2.7.11.1" evidence="1"/>
<dbReference type="GO" id="GO:0004674">
    <property type="term" value="F:protein serine/threonine kinase activity"/>
    <property type="evidence" value="ECO:0007669"/>
    <property type="project" value="UniProtKB-KW"/>
</dbReference>
<dbReference type="PANTHER" id="PTHR43289:SF6">
    <property type="entry name" value="SERINE_THREONINE-PROTEIN KINASE NEKL-3"/>
    <property type="match status" value="1"/>
</dbReference>
<evidence type="ECO:0000313" key="11">
    <source>
        <dbReference type="Proteomes" id="UP000247892"/>
    </source>
</evidence>
<feature type="domain" description="Protein kinase" evidence="9">
    <location>
        <begin position="13"/>
        <end position="249"/>
    </location>
</feature>
<dbReference type="Pfam" id="PF00069">
    <property type="entry name" value="Pkinase"/>
    <property type="match status" value="1"/>
</dbReference>
<evidence type="ECO:0000256" key="3">
    <source>
        <dbReference type="ARBA" id="ARBA00022679"/>
    </source>
</evidence>
<reference evidence="10 11" key="1">
    <citation type="submission" date="2016-07" db="EMBL/GenBank/DDBJ databases">
        <title>Draft genome sequence of Prauserella sp. YIM 121212, isolated from alkaline soil.</title>
        <authorList>
            <person name="Ruckert C."/>
            <person name="Albersmeier A."/>
            <person name="Jiang C.-L."/>
            <person name="Jiang Y."/>
            <person name="Kalinowski J."/>
            <person name="Schneider O."/>
            <person name="Winkler A."/>
            <person name="Zotchev S.B."/>
        </authorList>
    </citation>
    <scope>NUCLEOTIDE SEQUENCE [LARGE SCALE GENOMIC DNA]</scope>
    <source>
        <strain evidence="10 11">YIM 121212</strain>
    </source>
</reference>
<dbReference type="PANTHER" id="PTHR43289">
    <property type="entry name" value="MITOGEN-ACTIVATED PROTEIN KINASE KINASE KINASE 20-RELATED"/>
    <property type="match status" value="1"/>
</dbReference>
<keyword evidence="3" id="KW-0808">Transferase</keyword>
<feature type="compositionally biased region" description="Pro residues" evidence="7">
    <location>
        <begin position="269"/>
        <end position="286"/>
    </location>
</feature>
<keyword evidence="2 10" id="KW-0723">Serine/threonine-protein kinase</keyword>
<comment type="caution">
    <text evidence="10">The sequence shown here is derived from an EMBL/GenBank/DDBJ whole genome shotgun (WGS) entry which is preliminary data.</text>
</comment>
<dbReference type="EMBL" id="MASU01000002">
    <property type="protein sequence ID" value="PXY38034.1"/>
    <property type="molecule type" value="Genomic_DNA"/>
</dbReference>
<accession>A0A318LTI2</accession>
<evidence type="ECO:0000256" key="6">
    <source>
        <dbReference type="ARBA" id="ARBA00022840"/>
    </source>
</evidence>
<dbReference type="CDD" id="cd14014">
    <property type="entry name" value="STKc_PknB_like"/>
    <property type="match status" value="1"/>
</dbReference>
<evidence type="ECO:0000259" key="9">
    <source>
        <dbReference type="PROSITE" id="PS50011"/>
    </source>
</evidence>
<keyword evidence="6" id="KW-0067">ATP-binding</keyword>
<proteinExistence type="predicted"/>
<dbReference type="PROSITE" id="PS50011">
    <property type="entry name" value="PROTEIN_KINASE_DOM"/>
    <property type="match status" value="1"/>
</dbReference>
<keyword evidence="8" id="KW-0472">Membrane</keyword>
<gene>
    <name evidence="10" type="ORF">BA062_05395</name>
</gene>
<organism evidence="10 11">
    <name type="scientific">Prauserella flavalba</name>
    <dbReference type="NCBI Taxonomy" id="1477506"/>
    <lineage>
        <taxon>Bacteria</taxon>
        <taxon>Bacillati</taxon>
        <taxon>Actinomycetota</taxon>
        <taxon>Actinomycetes</taxon>
        <taxon>Pseudonocardiales</taxon>
        <taxon>Pseudonocardiaceae</taxon>
        <taxon>Prauserella</taxon>
    </lineage>
</organism>
<evidence type="ECO:0000256" key="7">
    <source>
        <dbReference type="SAM" id="MobiDB-lite"/>
    </source>
</evidence>
<dbReference type="AlphaFoldDB" id="A0A318LTI2"/>
<dbReference type="InterPro" id="IPR000719">
    <property type="entry name" value="Prot_kinase_dom"/>
</dbReference>
<dbReference type="OrthoDB" id="9762169at2"/>
<name>A0A318LTI2_9PSEU</name>
<keyword evidence="8" id="KW-0812">Transmembrane</keyword>
<keyword evidence="4" id="KW-0547">Nucleotide-binding</keyword>